<dbReference type="SUPFAM" id="SSF52172">
    <property type="entry name" value="CheY-like"/>
    <property type="match status" value="1"/>
</dbReference>
<dbReference type="InterPro" id="IPR005561">
    <property type="entry name" value="ANTAR"/>
</dbReference>
<reference evidence="2" key="2">
    <citation type="journal article" date="2021" name="PeerJ">
        <title>Extensive microbial diversity within the chicken gut microbiome revealed by metagenomics and culture.</title>
        <authorList>
            <person name="Gilroy R."/>
            <person name="Ravi A."/>
            <person name="Getino M."/>
            <person name="Pursley I."/>
            <person name="Horton D.L."/>
            <person name="Alikhan N.F."/>
            <person name="Baker D."/>
            <person name="Gharbi K."/>
            <person name="Hall N."/>
            <person name="Watson M."/>
            <person name="Adriaenssens E.M."/>
            <person name="Foster-Nyarko E."/>
            <person name="Jarju S."/>
            <person name="Secka A."/>
            <person name="Antonio M."/>
            <person name="Oren A."/>
            <person name="Chaudhuri R.R."/>
            <person name="La Ragione R."/>
            <person name="Hildebrand F."/>
            <person name="Pallen M.J."/>
        </authorList>
    </citation>
    <scope>NUCLEOTIDE SEQUENCE</scope>
    <source>
        <strain evidence="2">CHK199-13235</strain>
    </source>
</reference>
<dbReference type="EMBL" id="DVJP01000001">
    <property type="protein sequence ID" value="HIS75175.1"/>
    <property type="molecule type" value="Genomic_DNA"/>
</dbReference>
<dbReference type="InterPro" id="IPR008327">
    <property type="entry name" value="Sig_transdc_resp-reg_antiterm"/>
</dbReference>
<proteinExistence type="predicted"/>
<accession>A0A9D1FL48</accession>
<dbReference type="Pfam" id="PF03861">
    <property type="entry name" value="ANTAR"/>
    <property type="match status" value="1"/>
</dbReference>
<dbReference type="AlphaFoldDB" id="A0A9D1FL48"/>
<dbReference type="GO" id="GO:0003723">
    <property type="term" value="F:RNA binding"/>
    <property type="evidence" value="ECO:0007669"/>
    <property type="project" value="InterPro"/>
</dbReference>
<dbReference type="InterPro" id="IPR036388">
    <property type="entry name" value="WH-like_DNA-bd_sf"/>
</dbReference>
<dbReference type="PROSITE" id="PS50921">
    <property type="entry name" value="ANTAR"/>
    <property type="match status" value="1"/>
</dbReference>
<organism evidence="2 3">
    <name type="scientific">Candidatus Merdivicinus excrementipullorum</name>
    <dbReference type="NCBI Taxonomy" id="2840867"/>
    <lineage>
        <taxon>Bacteria</taxon>
        <taxon>Bacillati</taxon>
        <taxon>Bacillota</taxon>
        <taxon>Clostridia</taxon>
        <taxon>Eubacteriales</taxon>
        <taxon>Oscillospiraceae</taxon>
        <taxon>Oscillospiraceae incertae sedis</taxon>
        <taxon>Candidatus Merdivicinus</taxon>
    </lineage>
</organism>
<comment type="caution">
    <text evidence="2">The sequence shown here is derived from an EMBL/GenBank/DDBJ whole genome shotgun (WGS) entry which is preliminary data.</text>
</comment>
<name>A0A9D1FL48_9FIRM</name>
<evidence type="ECO:0000313" key="2">
    <source>
        <dbReference type="EMBL" id="HIS75175.1"/>
    </source>
</evidence>
<dbReference type="InterPro" id="IPR011006">
    <property type="entry name" value="CheY-like_superfamily"/>
</dbReference>
<protein>
    <submittedName>
        <fullName evidence="2">ANTAR domain-containing protein</fullName>
    </submittedName>
</protein>
<gene>
    <name evidence="2" type="ORF">IAB51_00030</name>
</gene>
<evidence type="ECO:0000259" key="1">
    <source>
        <dbReference type="PROSITE" id="PS50921"/>
    </source>
</evidence>
<dbReference type="PIRSF" id="PIRSF036382">
    <property type="entry name" value="RR_antiterm"/>
    <property type="match status" value="1"/>
</dbReference>
<reference evidence="2" key="1">
    <citation type="submission" date="2020-10" db="EMBL/GenBank/DDBJ databases">
        <authorList>
            <person name="Gilroy R."/>
        </authorList>
    </citation>
    <scope>NUCLEOTIDE SEQUENCE</scope>
    <source>
        <strain evidence="2">CHK199-13235</strain>
    </source>
</reference>
<dbReference type="Gene3D" id="1.10.10.10">
    <property type="entry name" value="Winged helix-like DNA-binding domain superfamily/Winged helix DNA-binding domain"/>
    <property type="match status" value="1"/>
</dbReference>
<dbReference type="Proteomes" id="UP000824002">
    <property type="component" value="Unassembled WGS sequence"/>
</dbReference>
<evidence type="ECO:0000313" key="3">
    <source>
        <dbReference type="Proteomes" id="UP000824002"/>
    </source>
</evidence>
<dbReference type="SMART" id="SM01012">
    <property type="entry name" value="ANTAR"/>
    <property type="match status" value="1"/>
</dbReference>
<feature type="domain" description="ANTAR" evidence="1">
    <location>
        <begin position="129"/>
        <end position="190"/>
    </location>
</feature>
<dbReference type="Gene3D" id="3.40.50.2300">
    <property type="match status" value="1"/>
</dbReference>
<sequence>MTAQKDAASVLVVSSGQKARQLFAEILPQGRFQPPLSAPSAGEARRLLVDRSFDIIAVNTPLPDEFGVQFALEAAQNRSCGVLLFVKAEMQDAVSLKVEDAGILTLPKPVNRQMVFQSVKLLLAAQQKIRALEEQTYTLQMKMEEIRLVNRAKLLLMEHLKMGEAEAHRYIEKRAMDACVKRSEIAASIIKTYEN</sequence>